<evidence type="ECO:0000313" key="3">
    <source>
        <dbReference type="EMBL" id="MFD1341962.1"/>
    </source>
</evidence>
<evidence type="ECO:0000313" key="4">
    <source>
        <dbReference type="Proteomes" id="UP001597135"/>
    </source>
</evidence>
<feature type="chain" id="PRO_5046519036" evidence="1">
    <location>
        <begin position="17"/>
        <end position="174"/>
    </location>
</feature>
<dbReference type="Pfam" id="PF12975">
    <property type="entry name" value="DUF3859"/>
    <property type="match status" value="1"/>
</dbReference>
<feature type="signal peptide" evidence="1">
    <location>
        <begin position="1"/>
        <end position="16"/>
    </location>
</feature>
<organism evidence="3 4">
    <name type="scientific">Litorisediminicola beolgyonensis</name>
    <dbReference type="NCBI Taxonomy" id="1173614"/>
    <lineage>
        <taxon>Bacteria</taxon>
        <taxon>Pseudomonadati</taxon>
        <taxon>Pseudomonadota</taxon>
        <taxon>Alphaproteobacteria</taxon>
        <taxon>Rhodobacterales</taxon>
        <taxon>Paracoccaceae</taxon>
        <taxon>Litorisediminicola</taxon>
    </lineage>
</organism>
<evidence type="ECO:0000256" key="1">
    <source>
        <dbReference type="SAM" id="SignalP"/>
    </source>
</evidence>
<comment type="caution">
    <text evidence="3">The sequence shown here is derived from an EMBL/GenBank/DDBJ whole genome shotgun (WGS) entry which is preliminary data.</text>
</comment>
<feature type="domain" description="DUF3859" evidence="2">
    <location>
        <begin position="28"/>
        <end position="155"/>
    </location>
</feature>
<dbReference type="EMBL" id="JBHTMU010000007">
    <property type="protein sequence ID" value="MFD1341962.1"/>
    <property type="molecule type" value="Genomic_DNA"/>
</dbReference>
<dbReference type="Gene3D" id="2.60.40.2390">
    <property type="match status" value="1"/>
</dbReference>
<dbReference type="Proteomes" id="UP001597135">
    <property type="component" value="Unassembled WGS sequence"/>
</dbReference>
<dbReference type="InterPro" id="IPR024331">
    <property type="entry name" value="DUF3859"/>
</dbReference>
<keyword evidence="4" id="KW-1185">Reference proteome</keyword>
<accession>A0ABW3ZGJ5</accession>
<proteinExistence type="predicted"/>
<evidence type="ECO:0000259" key="2">
    <source>
        <dbReference type="Pfam" id="PF12975"/>
    </source>
</evidence>
<protein>
    <submittedName>
        <fullName evidence="3">DUF3859 domain-containing protein</fullName>
    </submittedName>
</protein>
<sequence>MRLALLFACLATPLLAGSVTYDPSRFILEQGVFCEVPTTGSLPAPGTAAGQIELFDEVPEFQWHTARLPAVPGLSFGIRSEATDGLNYPGVVLTLTHPPFSESGVTRQSYVTALGGFGLSINAYTFDLEEELVTGTWVFTATAGDTELYRATFEVVPPALMPEIAAACGGLPLS</sequence>
<dbReference type="RefSeq" id="WP_386802023.1">
    <property type="nucleotide sequence ID" value="NZ_JBHTMU010000007.1"/>
</dbReference>
<gene>
    <name evidence="3" type="ORF">ACFQ4E_05990</name>
</gene>
<keyword evidence="1" id="KW-0732">Signal</keyword>
<reference evidence="4" key="1">
    <citation type="journal article" date="2019" name="Int. J. Syst. Evol. Microbiol.">
        <title>The Global Catalogue of Microorganisms (GCM) 10K type strain sequencing project: providing services to taxonomists for standard genome sequencing and annotation.</title>
        <authorList>
            <consortium name="The Broad Institute Genomics Platform"/>
            <consortium name="The Broad Institute Genome Sequencing Center for Infectious Disease"/>
            <person name="Wu L."/>
            <person name="Ma J."/>
        </authorList>
    </citation>
    <scope>NUCLEOTIDE SEQUENCE [LARGE SCALE GENOMIC DNA]</scope>
    <source>
        <strain evidence="4">CCUG 62953</strain>
    </source>
</reference>
<name>A0ABW3ZGJ5_9RHOB</name>